<keyword evidence="10" id="KW-1185">Reference proteome</keyword>
<dbReference type="InterPro" id="IPR031310">
    <property type="entry name" value="Ribosomal_uL5_N"/>
</dbReference>
<evidence type="ECO:0000259" key="7">
    <source>
        <dbReference type="Pfam" id="PF00281"/>
    </source>
</evidence>
<dbReference type="InterPro" id="IPR020930">
    <property type="entry name" value="Ribosomal_uL5_bac-type"/>
</dbReference>
<comment type="function">
    <text evidence="5">This is 1 of the proteins that bind and probably mediate the attachment of the 5S RNA into the large ribosomal subunit, where it forms part of the central protuberance. In the 70S ribosome it contacts protein S13 of the 30S subunit (bridge B1b), connecting the 2 subunits; this bridge is implicated in subunit movement. Contacts the P site tRNA; the 5S rRNA and some of its associated proteins might help stabilize positioning of ribosome-bound tRNAs.</text>
</comment>
<evidence type="ECO:0000259" key="8">
    <source>
        <dbReference type="Pfam" id="PF00673"/>
    </source>
</evidence>
<dbReference type="EMBL" id="CP001145">
    <property type="protein sequence ID" value="ACI16861.1"/>
    <property type="molecule type" value="Genomic_DNA"/>
</dbReference>
<evidence type="ECO:0000256" key="3">
    <source>
        <dbReference type="ARBA" id="ARBA00023274"/>
    </source>
</evidence>
<dbReference type="InterPro" id="IPR002132">
    <property type="entry name" value="Ribosomal_uL5"/>
</dbReference>
<dbReference type="Proteomes" id="UP000001732">
    <property type="component" value="Chromosome"/>
</dbReference>
<dbReference type="InterPro" id="IPR031309">
    <property type="entry name" value="Ribosomal_uL5_C"/>
</dbReference>
<keyword evidence="2 5" id="KW-0689">Ribosomal protein</keyword>
<comment type="subunit">
    <text evidence="5">Part of the 50S ribosomal subunit; part of the 5S rRNA/L5/L18/L25 subcomplex. Contacts the 5S rRNA and the P site tRNA. Forms a bridge to the 30S subunit in the 70S ribosome.</text>
</comment>
<dbReference type="GO" id="GO:0000049">
    <property type="term" value="F:tRNA binding"/>
    <property type="evidence" value="ECO:0007669"/>
    <property type="project" value="UniProtKB-UniRule"/>
</dbReference>
<evidence type="ECO:0000313" key="10">
    <source>
        <dbReference type="Proteomes" id="UP000001732"/>
    </source>
</evidence>
<dbReference type="Gene3D" id="3.30.1440.10">
    <property type="match status" value="1"/>
</dbReference>
<dbReference type="SUPFAM" id="SSF55282">
    <property type="entry name" value="RL5-like"/>
    <property type="match status" value="1"/>
</dbReference>
<evidence type="ECO:0000256" key="2">
    <source>
        <dbReference type="ARBA" id="ARBA00022980"/>
    </source>
</evidence>
<evidence type="ECO:0000256" key="6">
    <source>
        <dbReference type="RuleBase" id="RU003930"/>
    </source>
</evidence>
<dbReference type="KEGG" id="cpo:COPRO5265_1001"/>
<dbReference type="GO" id="GO:1990904">
    <property type="term" value="C:ribonucleoprotein complex"/>
    <property type="evidence" value="ECO:0007669"/>
    <property type="project" value="UniProtKB-KW"/>
</dbReference>
<dbReference type="GO" id="GO:0005840">
    <property type="term" value="C:ribosome"/>
    <property type="evidence" value="ECO:0007669"/>
    <property type="project" value="UniProtKB-KW"/>
</dbReference>
<evidence type="ECO:0000256" key="4">
    <source>
        <dbReference type="ARBA" id="ARBA00035245"/>
    </source>
</evidence>
<dbReference type="OrthoDB" id="9806626at2"/>
<comment type="similarity">
    <text evidence="1 5 6">Belongs to the universal ribosomal protein uL5 family.</text>
</comment>
<dbReference type="AlphaFoldDB" id="B5Y976"/>
<feature type="domain" description="Large ribosomal subunit protein uL5 N-terminal" evidence="7">
    <location>
        <begin position="23"/>
        <end position="79"/>
    </location>
</feature>
<evidence type="ECO:0000256" key="1">
    <source>
        <dbReference type="ARBA" id="ARBA00008553"/>
    </source>
</evidence>
<reference evidence="9 10" key="2">
    <citation type="journal article" date="2014" name="Genome Announc.">
        <title>Complete Genome Sequence of Coprothermobacter proteolyticus DSM 5265.</title>
        <authorList>
            <person name="Alexiev A."/>
            <person name="Coil D.A."/>
            <person name="Badger J.H."/>
            <person name="Enticknap J."/>
            <person name="Ward N."/>
            <person name="Robb F.T."/>
            <person name="Eisen J.A."/>
        </authorList>
    </citation>
    <scope>NUCLEOTIDE SEQUENCE [LARGE SCALE GENOMIC DNA]</scope>
    <source>
        <strain evidence="10">ATCC 35245 / DSM 5265 / OCM 4 / BT</strain>
    </source>
</reference>
<dbReference type="eggNOG" id="COG0094">
    <property type="taxonomic scope" value="Bacteria"/>
</dbReference>
<name>B5Y976_COPPD</name>
<keyword evidence="3 5" id="KW-0687">Ribonucleoprotein</keyword>
<dbReference type="HOGENOM" id="CLU_061015_2_1_9"/>
<dbReference type="PANTHER" id="PTHR11994">
    <property type="entry name" value="60S RIBOSOMAL PROTEIN L11-RELATED"/>
    <property type="match status" value="1"/>
</dbReference>
<dbReference type="Pfam" id="PF00281">
    <property type="entry name" value="Ribosomal_L5"/>
    <property type="match status" value="1"/>
</dbReference>
<evidence type="ECO:0000313" key="9">
    <source>
        <dbReference type="EMBL" id="ACI16861.1"/>
    </source>
</evidence>
<dbReference type="GO" id="GO:0019843">
    <property type="term" value="F:rRNA binding"/>
    <property type="evidence" value="ECO:0007669"/>
    <property type="project" value="UniProtKB-UniRule"/>
</dbReference>
<dbReference type="STRING" id="309798.COPRO5265_1001"/>
<organism evidence="9 10">
    <name type="scientific">Coprothermobacter proteolyticus (strain ATCC 35245 / DSM 5265 / OCM 4 / BT)</name>
    <dbReference type="NCBI Taxonomy" id="309798"/>
    <lineage>
        <taxon>Bacteria</taxon>
        <taxon>Pseudomonadati</taxon>
        <taxon>Coprothermobacterota</taxon>
        <taxon>Coprothermobacteria</taxon>
        <taxon>Coprothermobacterales</taxon>
        <taxon>Coprothermobacteraceae</taxon>
        <taxon>Coprothermobacter</taxon>
    </lineage>
</organism>
<sequence>MSLKEKYETEVRPYMMKKFGYKNAMQVPKVVKVTLNRGLGEALQNPRAIEVTTKEFEIITGQKPLVRRSKKNIAAFKLRKGAPIGVSVTLRKDKMWNFMEHLINDVLPRVRDFRGLNPRSFDGRGNYNFGLLEDLVFPEISYDMIDKTRGLGISITTTAKTDEEAFELLKALGFPFMER</sequence>
<dbReference type="Pfam" id="PF00673">
    <property type="entry name" value="Ribosomal_L5_C"/>
    <property type="match status" value="1"/>
</dbReference>
<feature type="domain" description="Large ribosomal subunit protein uL5 C-terminal" evidence="8">
    <location>
        <begin position="83"/>
        <end position="176"/>
    </location>
</feature>
<reference evidence="10" key="1">
    <citation type="submission" date="2008-08" db="EMBL/GenBank/DDBJ databases">
        <title>The complete genome sequence of Coprothermobacter proteolyticus strain ATCC 5245 / DSM 5265 / BT.</title>
        <authorList>
            <person name="Dodson R.J."/>
            <person name="Durkin A.S."/>
            <person name="Wu M."/>
            <person name="Eisen J."/>
            <person name="Sutton G."/>
        </authorList>
    </citation>
    <scope>NUCLEOTIDE SEQUENCE [LARGE SCALE GENOMIC DNA]</scope>
    <source>
        <strain evidence="10">ATCC 35245 / DSM 5265 / OCM 4 / BT</strain>
    </source>
</reference>
<dbReference type="HAMAP" id="MF_01333_B">
    <property type="entry name" value="Ribosomal_uL5_B"/>
    <property type="match status" value="1"/>
</dbReference>
<dbReference type="NCBIfam" id="NF000585">
    <property type="entry name" value="PRK00010.1"/>
    <property type="match status" value="1"/>
</dbReference>
<dbReference type="RefSeq" id="WP_012543513.1">
    <property type="nucleotide sequence ID" value="NC_011295.1"/>
</dbReference>
<protein>
    <recommendedName>
        <fullName evidence="4 5">Large ribosomal subunit protein uL5</fullName>
    </recommendedName>
</protein>
<dbReference type="FunFam" id="3.30.1440.10:FF:000001">
    <property type="entry name" value="50S ribosomal protein L5"/>
    <property type="match status" value="1"/>
</dbReference>
<dbReference type="GO" id="GO:0006412">
    <property type="term" value="P:translation"/>
    <property type="evidence" value="ECO:0007669"/>
    <property type="project" value="UniProtKB-UniRule"/>
</dbReference>
<dbReference type="PIRSF" id="PIRSF002161">
    <property type="entry name" value="Ribosomal_L5"/>
    <property type="match status" value="1"/>
</dbReference>
<proteinExistence type="inferred from homology"/>
<dbReference type="InterPro" id="IPR022803">
    <property type="entry name" value="Ribosomal_uL5_dom_sf"/>
</dbReference>
<dbReference type="GO" id="GO:0003735">
    <property type="term" value="F:structural constituent of ribosome"/>
    <property type="evidence" value="ECO:0007669"/>
    <property type="project" value="InterPro"/>
</dbReference>
<keyword evidence="5" id="KW-0820">tRNA-binding</keyword>
<gene>
    <name evidence="5" type="primary">rplE</name>
    <name evidence="9" type="ordered locus">COPRO5265_1001</name>
</gene>
<accession>B5Y976</accession>
<keyword evidence="5" id="KW-0699">rRNA-binding</keyword>
<keyword evidence="5" id="KW-0694">RNA-binding</keyword>
<evidence type="ECO:0000256" key="5">
    <source>
        <dbReference type="HAMAP-Rule" id="MF_01333"/>
    </source>
</evidence>